<keyword evidence="4" id="KW-1185">Reference proteome</keyword>
<dbReference type="InterPro" id="IPR038231">
    <property type="entry name" value="MepB-like_sf"/>
</dbReference>
<evidence type="ECO:0000313" key="2">
    <source>
        <dbReference type="EMBL" id="UQW80926.1"/>
    </source>
</evidence>
<reference evidence="2" key="4">
    <citation type="submission" date="2022-03" db="EMBL/GenBank/DDBJ databases">
        <title>Complete Genome Sequence of Staphylococcus edaphicus strain CCM 8731.</title>
        <authorList>
            <person name="Rimmer C.O."/>
            <person name="Thomas J.C."/>
        </authorList>
    </citation>
    <scope>NUCLEOTIDE SEQUENCE</scope>
    <source>
        <strain evidence="2">CCM 8731</strain>
    </source>
</reference>
<reference evidence="3" key="2">
    <citation type="submission" date="2017-10" db="EMBL/GenBank/DDBJ databases">
        <title>Staphylococcus edaphicus sp. nov., isolated in Antarctica, harbouring mecC gene and genomic islands essential in adaptation to extreme environment.</title>
        <authorList>
            <person name="Pantucek R."/>
            <person name="Sedlacek I."/>
            <person name="Indrakova A."/>
            <person name="Vrbovska V."/>
            <person name="Maslanova I."/>
            <person name="Kovarovic V."/>
            <person name="Svec P."/>
            <person name="Kralova S."/>
            <person name="Kristofova L."/>
            <person name="Keklakova J."/>
            <person name="Petras P."/>
            <person name="Doskar J."/>
        </authorList>
    </citation>
    <scope>NUCLEOTIDE SEQUENCE [LARGE SCALE GENOMIC DNA]</scope>
    <source>
        <strain evidence="3">CCM 5085</strain>
    </source>
</reference>
<dbReference type="OrthoDB" id="4954833at2"/>
<dbReference type="EMBL" id="MRZN01000028">
    <property type="protein sequence ID" value="PHK48634.1"/>
    <property type="molecule type" value="Genomic_DNA"/>
</dbReference>
<evidence type="ECO:0000313" key="1">
    <source>
        <dbReference type="EMBL" id="PHK48634.1"/>
    </source>
</evidence>
<dbReference type="RefSeq" id="WP_099091251.1">
    <property type="nucleotide sequence ID" value="NZ_CP093217.1"/>
</dbReference>
<dbReference type="Gene3D" id="3.40.1350.140">
    <property type="entry name" value="MepB-like"/>
    <property type="match status" value="1"/>
</dbReference>
<evidence type="ECO:0000313" key="4">
    <source>
        <dbReference type="Proteomes" id="UP001056588"/>
    </source>
</evidence>
<dbReference type="Proteomes" id="UP001056588">
    <property type="component" value="Chromosome"/>
</dbReference>
<sequence length="165" mass="19547">MYQSITLLNSLFKALDINELNHVEYEAYNSEYESFCFQLNCHQIRCRLAKKTPTKSGYFVAFWTKGTDNKNRAFTYQEAKDYLIITIIDSIHKGLFIIPKPELYAQDLLYVKNKQGKMAMRVYPTWESNLNRTAKQTQLWQTKYFIDLTNETDYTLLKKLLPIKT</sequence>
<reference evidence="1" key="3">
    <citation type="submission" date="2017-10" db="EMBL/GenBank/DDBJ databases">
        <authorList>
            <person name="Vrbovska V."/>
            <person name="Kovarovic V."/>
            <person name="Indrakova A."/>
        </authorList>
    </citation>
    <scope>NUCLEOTIDE SEQUENCE</scope>
    <source>
        <strain evidence="1">CCM 8730</strain>
    </source>
</reference>
<gene>
    <name evidence="1" type="ORF">BTJ66_12380</name>
    <name evidence="2" type="ORF">MNY58_10090</name>
</gene>
<organism evidence="1 3">
    <name type="scientific">Staphylococcus edaphicus</name>
    <dbReference type="NCBI Taxonomy" id="1955013"/>
    <lineage>
        <taxon>Bacteria</taxon>
        <taxon>Bacillati</taxon>
        <taxon>Bacillota</taxon>
        <taxon>Bacilli</taxon>
        <taxon>Bacillales</taxon>
        <taxon>Staphylococcaceae</taxon>
        <taxon>Staphylococcus</taxon>
    </lineage>
</organism>
<name>A0A2C6WLF9_9STAP</name>
<reference evidence="1" key="1">
    <citation type="journal article" date="2017" name="Appl. Environ. Microbiol.">
        <title>Staphylococcus edaphicus sp. nov., isolated in Antarctica, harbours mecC gene and genomic islands with suspected role in adaptation to extreme environment.</title>
        <authorList>
            <person name="Pantucek R."/>
            <person name="Sedlacek I."/>
            <person name="Indrakova A."/>
            <person name="Vrbovska V."/>
            <person name="Maslanova I."/>
            <person name="Kovarovic V."/>
            <person name="Svec P."/>
            <person name="Kralova S."/>
            <person name="Kristofova L."/>
            <person name="Keklakova J."/>
            <person name="Petras P."/>
            <person name="Doskar J."/>
        </authorList>
    </citation>
    <scope>NUCLEOTIDE SEQUENCE</scope>
    <source>
        <strain evidence="1">CCM 8730</strain>
    </source>
</reference>
<protein>
    <submittedName>
        <fullName evidence="2">MepB family protein</fullName>
    </submittedName>
</protein>
<accession>A0A2C6WLF9</accession>
<dbReference type="EMBL" id="CP093217">
    <property type="protein sequence ID" value="UQW80926.1"/>
    <property type="molecule type" value="Genomic_DNA"/>
</dbReference>
<dbReference type="PIRSF" id="PIRSF032285">
    <property type="entry name" value="UCP032285"/>
    <property type="match status" value="1"/>
</dbReference>
<dbReference type="AlphaFoldDB" id="A0A2C6WLF9"/>
<dbReference type="Pfam" id="PF08877">
    <property type="entry name" value="MepB-like"/>
    <property type="match status" value="1"/>
</dbReference>
<proteinExistence type="predicted"/>
<dbReference type="InterPro" id="IPR011235">
    <property type="entry name" value="MepB-like"/>
</dbReference>
<evidence type="ECO:0000313" key="3">
    <source>
        <dbReference type="Proteomes" id="UP000223828"/>
    </source>
</evidence>
<dbReference type="Proteomes" id="UP000223828">
    <property type="component" value="Unassembled WGS sequence"/>
</dbReference>